<dbReference type="GO" id="GO:0004527">
    <property type="term" value="F:exonuclease activity"/>
    <property type="evidence" value="ECO:0007669"/>
    <property type="project" value="UniProtKB-KW"/>
</dbReference>
<dbReference type="PROSITE" id="PS51217">
    <property type="entry name" value="UVRD_HELICASE_CTER"/>
    <property type="match status" value="1"/>
</dbReference>
<evidence type="ECO:0000256" key="6">
    <source>
        <dbReference type="ARBA" id="ARBA00022806"/>
    </source>
</evidence>
<dbReference type="InterPro" id="IPR000212">
    <property type="entry name" value="DNA_helicase_UvrD/REP"/>
</dbReference>
<keyword evidence="5 15" id="KW-0378">Hydrolase</keyword>
<dbReference type="AlphaFoldDB" id="A0A7Y0LVI8"/>
<sequence length="1096" mass="113304">MTTTPLEAVRLRLTAPRALRPGGAGLRPDPTQDAVVRTVAAGGRRPVVVLGAPGTGKTTTAIEAVVAATGALALEPADVLLLSATRRGAADVRDRLSARLRRTAGQPMVRTAASAAFAILRARAARLGEPAPTLISGPEQDLLLGELLAGHAAGEGVPLDWPPSVPPAVLGLRAFRDELRDLLMRAGERGLTPADLAALGRRTARPEWVAAAALYREYLDVTLLRQATPDVGARFDPAVVVDEAAEALAAWDVEVPGAPRPRWRLVVVDDHQESTAATARLLRVLADDGTRVVLFGDPDAAVQTFRGAAPALVGRAAADGDGLGELGAEQLVLGTVWRQDPLLRTVTVGVTQQIGAVGGVAHRRAAPRPVPPVEAPVEATARVALLPSAAQEAAYVAHALRTAHLEGGVAWDGMAVIARSGGQVAALRRSLAAASVPVAVLGSDLPLRDEPAVRPLLLALRCALDPAALDAHAAVALLSSPLGGVDAVGLRRLRRALRAEELAGGGGRASDALLVEALADPARTATLPSAVRRGARRVATVLAAGRTAAATHGATAQTVLWALWSTANLAEAWRRAALAGGSTGVRADRDLDAVLGLFRAAETFVDRLPQAPVRAFVDYLESQDLPADSLAARARSREAVAVLTPAGAAGREWDVVVVAGVQEGTWPDLRLRDSLLGAQALVDLLAGRSAGGADRASAARAGVLADELRSFAVATSRARRTLLVTAVADADAQPSAFVDLVQRPEDVTRGGPDSASEGAPGMPENDQDGDPRLVGAPAPMDLRGLVAALRARLEGSVRDSAGGAVDRGAAALLARLAREGVPGADPREWYGLGEVSSTAPLWGPDEKVPVSPSKAETVGTCALRWALESAGGTAADGTSQTLGTLVHSIAQELPAGTEGELLEELDRRWSELGLRPGWPAVAERRRAERMMRRLAEYLKGAGEAVLQEAPFSVELDRAVLRGVVDRVERVGQGAVQVVDLKTGKRAPSATDAAENPQLGSYQLAVDAGAFADLPPGTRSAGARLVFLGDVGKGPTVRAQGALGPETDGPSWARTMVEGVAATMAASAFTACANDLCGLCPVRTSCPLNGEGRQVVE</sequence>
<keyword evidence="4" id="KW-0227">DNA damage</keyword>
<dbReference type="InterPro" id="IPR014017">
    <property type="entry name" value="DNA_helicase_UvrD-like_C"/>
</dbReference>
<dbReference type="InterPro" id="IPR038726">
    <property type="entry name" value="PDDEXK_AddAB-type"/>
</dbReference>
<dbReference type="PROSITE" id="PS51198">
    <property type="entry name" value="UVRD_HELICASE_ATP_BIND"/>
    <property type="match status" value="1"/>
</dbReference>
<dbReference type="InterPro" id="IPR013986">
    <property type="entry name" value="DExx_box_DNA_helicase_dom_sf"/>
</dbReference>
<dbReference type="RefSeq" id="WP_169322947.1">
    <property type="nucleotide sequence ID" value="NZ_JABCJJ010000002.1"/>
</dbReference>
<dbReference type="GO" id="GO:0000725">
    <property type="term" value="P:recombinational repair"/>
    <property type="evidence" value="ECO:0007669"/>
    <property type="project" value="TreeGrafter"/>
</dbReference>
<dbReference type="GO" id="GO:0005524">
    <property type="term" value="F:ATP binding"/>
    <property type="evidence" value="ECO:0007669"/>
    <property type="project" value="UniProtKB-UniRule"/>
</dbReference>
<dbReference type="Proteomes" id="UP000562124">
    <property type="component" value="Unassembled WGS sequence"/>
</dbReference>
<keyword evidence="3 15" id="KW-0547">Nucleotide-binding</keyword>
<dbReference type="Gene3D" id="3.40.50.300">
    <property type="entry name" value="P-loop containing nucleotide triphosphate hydrolases"/>
    <property type="match status" value="2"/>
</dbReference>
<keyword evidence="11" id="KW-0413">Isomerase</keyword>
<evidence type="ECO:0000256" key="14">
    <source>
        <dbReference type="ARBA" id="ARBA00048988"/>
    </source>
</evidence>
<dbReference type="EMBL" id="JABCJJ010000002">
    <property type="protein sequence ID" value="NMR19016.1"/>
    <property type="molecule type" value="Genomic_DNA"/>
</dbReference>
<protein>
    <recommendedName>
        <fullName evidence="13">DNA 3'-5' helicase</fullName>
        <ecNumber evidence="13">5.6.2.4</ecNumber>
    </recommendedName>
</protein>
<feature type="domain" description="UvrD-like helicase C-terminal" evidence="18">
    <location>
        <begin position="352"/>
        <end position="650"/>
    </location>
</feature>
<keyword evidence="8 15" id="KW-0067">ATP-binding</keyword>
<dbReference type="SUPFAM" id="SSF52540">
    <property type="entry name" value="P-loop containing nucleoside triphosphate hydrolases"/>
    <property type="match status" value="1"/>
</dbReference>
<evidence type="ECO:0000259" key="17">
    <source>
        <dbReference type="PROSITE" id="PS51198"/>
    </source>
</evidence>
<keyword evidence="2" id="KW-0540">Nuclease</keyword>
<dbReference type="Pfam" id="PF12705">
    <property type="entry name" value="PDDEXK_1"/>
    <property type="match status" value="1"/>
</dbReference>
<dbReference type="Pfam" id="PF13361">
    <property type="entry name" value="UvrD_C"/>
    <property type="match status" value="1"/>
</dbReference>
<comment type="caution">
    <text evidence="19">The sequence shown here is derived from an EMBL/GenBank/DDBJ whole genome shotgun (WGS) entry which is preliminary data.</text>
</comment>
<dbReference type="PANTHER" id="PTHR11070:SF59">
    <property type="entry name" value="DNA 3'-5' HELICASE"/>
    <property type="match status" value="1"/>
</dbReference>
<evidence type="ECO:0000313" key="20">
    <source>
        <dbReference type="Proteomes" id="UP000562124"/>
    </source>
</evidence>
<evidence type="ECO:0000256" key="16">
    <source>
        <dbReference type="SAM" id="MobiDB-lite"/>
    </source>
</evidence>
<gene>
    <name evidence="19" type="ORF">HIR71_02040</name>
</gene>
<dbReference type="Gene3D" id="3.90.320.10">
    <property type="match status" value="1"/>
</dbReference>
<evidence type="ECO:0000256" key="2">
    <source>
        <dbReference type="ARBA" id="ARBA00022722"/>
    </source>
</evidence>
<keyword evidence="7" id="KW-0269">Exonuclease</keyword>
<evidence type="ECO:0000256" key="10">
    <source>
        <dbReference type="ARBA" id="ARBA00023204"/>
    </source>
</evidence>
<evidence type="ECO:0000256" key="13">
    <source>
        <dbReference type="ARBA" id="ARBA00034808"/>
    </source>
</evidence>
<keyword evidence="6 15" id="KW-0347">Helicase</keyword>
<evidence type="ECO:0000256" key="3">
    <source>
        <dbReference type="ARBA" id="ARBA00022741"/>
    </source>
</evidence>
<dbReference type="InterPro" id="IPR014016">
    <property type="entry name" value="UvrD-like_ATP-bd"/>
</dbReference>
<evidence type="ECO:0000256" key="12">
    <source>
        <dbReference type="ARBA" id="ARBA00034617"/>
    </source>
</evidence>
<dbReference type="GO" id="GO:0003677">
    <property type="term" value="F:DNA binding"/>
    <property type="evidence" value="ECO:0007669"/>
    <property type="project" value="UniProtKB-KW"/>
</dbReference>
<dbReference type="GO" id="GO:0005829">
    <property type="term" value="C:cytosol"/>
    <property type="evidence" value="ECO:0007669"/>
    <property type="project" value="TreeGrafter"/>
</dbReference>
<dbReference type="Gene3D" id="1.10.486.10">
    <property type="entry name" value="PCRA, domain 4"/>
    <property type="match status" value="1"/>
</dbReference>
<name>A0A7Y0LVI8_CELFI</name>
<evidence type="ECO:0000256" key="15">
    <source>
        <dbReference type="PROSITE-ProRule" id="PRU00560"/>
    </source>
</evidence>
<feature type="domain" description="UvrD-like helicase ATP-binding" evidence="17">
    <location>
        <begin position="30"/>
        <end position="340"/>
    </location>
</feature>
<accession>A0A7Y0LVI8</accession>
<reference evidence="19 20" key="1">
    <citation type="submission" date="2020-04" db="EMBL/GenBank/DDBJ databases">
        <title>Sequencing and Assembly of C. fimi.</title>
        <authorList>
            <person name="Ramsey A.R."/>
        </authorList>
    </citation>
    <scope>NUCLEOTIDE SEQUENCE [LARGE SCALE GENOMIC DNA]</scope>
    <source>
        <strain evidence="19 20">SB</strain>
    </source>
</reference>
<comment type="catalytic activity">
    <reaction evidence="12">
        <text>Couples ATP hydrolysis with the unwinding of duplex DNA by translocating in the 3'-5' direction.</text>
        <dbReference type="EC" id="5.6.2.4"/>
    </reaction>
</comment>
<evidence type="ECO:0000256" key="11">
    <source>
        <dbReference type="ARBA" id="ARBA00023235"/>
    </source>
</evidence>
<dbReference type="InterPro" id="IPR027417">
    <property type="entry name" value="P-loop_NTPase"/>
</dbReference>
<evidence type="ECO:0000256" key="5">
    <source>
        <dbReference type="ARBA" id="ARBA00022801"/>
    </source>
</evidence>
<keyword evidence="9" id="KW-0238">DNA-binding</keyword>
<evidence type="ECO:0000313" key="19">
    <source>
        <dbReference type="EMBL" id="NMR19016.1"/>
    </source>
</evidence>
<dbReference type="Gene3D" id="1.10.10.160">
    <property type="match status" value="1"/>
</dbReference>
<dbReference type="EC" id="5.6.2.4" evidence="13"/>
<keyword evidence="10" id="KW-0234">DNA repair</keyword>
<organism evidence="19 20">
    <name type="scientific">Cellulomonas fimi</name>
    <dbReference type="NCBI Taxonomy" id="1708"/>
    <lineage>
        <taxon>Bacteria</taxon>
        <taxon>Bacillati</taxon>
        <taxon>Actinomycetota</taxon>
        <taxon>Actinomycetes</taxon>
        <taxon>Micrococcales</taxon>
        <taxon>Cellulomonadaceae</taxon>
        <taxon>Cellulomonas</taxon>
    </lineage>
</organism>
<evidence type="ECO:0000256" key="4">
    <source>
        <dbReference type="ARBA" id="ARBA00022763"/>
    </source>
</evidence>
<dbReference type="PANTHER" id="PTHR11070">
    <property type="entry name" value="UVRD / RECB / PCRA DNA HELICASE FAMILY MEMBER"/>
    <property type="match status" value="1"/>
</dbReference>
<dbReference type="GO" id="GO:0043138">
    <property type="term" value="F:3'-5' DNA helicase activity"/>
    <property type="evidence" value="ECO:0007669"/>
    <property type="project" value="UniProtKB-EC"/>
</dbReference>
<dbReference type="GO" id="GO:0033202">
    <property type="term" value="C:DNA helicase complex"/>
    <property type="evidence" value="ECO:0007669"/>
    <property type="project" value="TreeGrafter"/>
</dbReference>
<evidence type="ECO:0000256" key="7">
    <source>
        <dbReference type="ARBA" id="ARBA00022839"/>
    </source>
</evidence>
<comment type="catalytic activity">
    <reaction evidence="14">
        <text>ATP + H2O = ADP + phosphate + H(+)</text>
        <dbReference type="Rhea" id="RHEA:13065"/>
        <dbReference type="ChEBI" id="CHEBI:15377"/>
        <dbReference type="ChEBI" id="CHEBI:15378"/>
        <dbReference type="ChEBI" id="CHEBI:30616"/>
        <dbReference type="ChEBI" id="CHEBI:43474"/>
        <dbReference type="ChEBI" id="CHEBI:456216"/>
        <dbReference type="EC" id="5.6.2.4"/>
    </reaction>
</comment>
<comment type="similarity">
    <text evidence="1">Belongs to the helicase family. UvrD subfamily.</text>
</comment>
<keyword evidence="20" id="KW-1185">Reference proteome</keyword>
<feature type="binding site" evidence="15">
    <location>
        <begin position="51"/>
        <end position="58"/>
    </location>
    <ligand>
        <name>ATP</name>
        <dbReference type="ChEBI" id="CHEBI:30616"/>
    </ligand>
</feature>
<proteinExistence type="inferred from homology"/>
<feature type="region of interest" description="Disordered" evidence="16">
    <location>
        <begin position="743"/>
        <end position="773"/>
    </location>
</feature>
<evidence type="ECO:0000256" key="1">
    <source>
        <dbReference type="ARBA" id="ARBA00009922"/>
    </source>
</evidence>
<evidence type="ECO:0000259" key="18">
    <source>
        <dbReference type="PROSITE" id="PS51217"/>
    </source>
</evidence>
<dbReference type="InterPro" id="IPR011604">
    <property type="entry name" value="PDDEXK-like_dom_sf"/>
</dbReference>
<evidence type="ECO:0000256" key="9">
    <source>
        <dbReference type="ARBA" id="ARBA00023125"/>
    </source>
</evidence>
<dbReference type="Pfam" id="PF00580">
    <property type="entry name" value="UvrD-helicase"/>
    <property type="match status" value="1"/>
</dbReference>
<evidence type="ECO:0000256" key="8">
    <source>
        <dbReference type="ARBA" id="ARBA00022840"/>
    </source>
</evidence>